<proteinExistence type="predicted"/>
<evidence type="ECO:0000313" key="1">
    <source>
        <dbReference type="EMBL" id="ABM34031.1"/>
    </source>
</evidence>
<name>A1TSU3_PARC0</name>
<dbReference type="Proteomes" id="UP000002596">
    <property type="component" value="Chromosome"/>
</dbReference>
<evidence type="ECO:0000313" key="2">
    <source>
        <dbReference type="Proteomes" id="UP000002596"/>
    </source>
</evidence>
<sequence length="180" mass="20613">MMDKSIFPSDVVEVFDFIVHGEVLVAAYAGAGSPGLMLNDMRAALERYTNQDVEPPDHFLLDITADAAGEIPVKSEIKEFSELKRKLVEYDEQEDFYEIVLRKISSVSEDLEINAAQSRLLADAISGDLYKCAEARLCLKRSHPYFERVFEIYKNHGFPCGWRGGDNWRDGDFYIYSRRQ</sequence>
<protein>
    <submittedName>
        <fullName evidence="1">Uncharacterized protein</fullName>
    </submittedName>
</protein>
<dbReference type="STRING" id="397945.Aave_3474"/>
<reference evidence="1" key="1">
    <citation type="submission" date="2006-12" db="EMBL/GenBank/DDBJ databases">
        <title>Complete sequence of Acidovorax avenae subsp. citrulli AAC00-1.</title>
        <authorList>
            <consortium name="US DOE Joint Genome Institute"/>
            <person name="Copeland A."/>
            <person name="Lucas S."/>
            <person name="Lapidus A."/>
            <person name="Barry K."/>
            <person name="Detter J.C."/>
            <person name="Glavina del Rio T."/>
            <person name="Dalin E."/>
            <person name="Tice H."/>
            <person name="Pitluck S."/>
            <person name="Kiss H."/>
            <person name="Brettin T."/>
            <person name="Bruce D."/>
            <person name="Han C."/>
            <person name="Tapia R."/>
            <person name="Gilna P."/>
            <person name="Schmutz J."/>
            <person name="Larimer F."/>
            <person name="Land M."/>
            <person name="Hauser L."/>
            <person name="Kyrpides N."/>
            <person name="Kim E."/>
            <person name="Stahl D."/>
            <person name="Richardson P."/>
        </authorList>
    </citation>
    <scope>NUCLEOTIDE SEQUENCE</scope>
    <source>
        <strain evidence="1">AAC00-1</strain>
    </source>
</reference>
<organism evidence="1 2">
    <name type="scientific">Paracidovorax citrulli (strain AAC00-1)</name>
    <name type="common">Acidovorax citrulli</name>
    <dbReference type="NCBI Taxonomy" id="397945"/>
    <lineage>
        <taxon>Bacteria</taxon>
        <taxon>Pseudomonadati</taxon>
        <taxon>Pseudomonadota</taxon>
        <taxon>Betaproteobacteria</taxon>
        <taxon>Burkholderiales</taxon>
        <taxon>Comamonadaceae</taxon>
        <taxon>Paracidovorax</taxon>
    </lineage>
</organism>
<gene>
    <name evidence="1" type="ordered locus">Aave_3474</name>
</gene>
<dbReference type="AlphaFoldDB" id="A1TSU3"/>
<accession>A1TSU3</accession>
<dbReference type="HOGENOM" id="CLU_1493080_0_0_4"/>
<dbReference type="EMBL" id="CP000512">
    <property type="protein sequence ID" value="ABM34031.1"/>
    <property type="molecule type" value="Genomic_DNA"/>
</dbReference>
<dbReference type="KEGG" id="aav:Aave_3474"/>